<gene>
    <name evidence="2" type="ORF">EH31_03600</name>
</gene>
<feature type="compositionally biased region" description="Basic and acidic residues" evidence="1">
    <location>
        <begin position="26"/>
        <end position="35"/>
    </location>
</feature>
<accession>A0A074MIT7</accession>
<feature type="region of interest" description="Disordered" evidence="1">
    <location>
        <begin position="1"/>
        <end position="37"/>
    </location>
</feature>
<keyword evidence="3" id="KW-1185">Reference proteome</keyword>
<reference evidence="2 3" key="1">
    <citation type="submission" date="2014-04" db="EMBL/GenBank/DDBJ databases">
        <title>A comprehensive comparison of genomes of Erythrobacter spp. strains.</title>
        <authorList>
            <person name="Zheng Q."/>
        </authorList>
    </citation>
    <scope>NUCLEOTIDE SEQUENCE [LARGE SCALE GENOMIC DNA]</scope>
    <source>
        <strain evidence="2 3">DSM 6997</strain>
    </source>
</reference>
<evidence type="ECO:0000256" key="1">
    <source>
        <dbReference type="SAM" id="MobiDB-lite"/>
    </source>
</evidence>
<dbReference type="EMBL" id="JMIW01000001">
    <property type="protein sequence ID" value="KEO91768.1"/>
    <property type="molecule type" value="Genomic_DNA"/>
</dbReference>
<sequence length="173" mass="18898">MCSAIRARSAFSNSFSRHRHSPVKPAKHDTHDDQRPPVLHAFYPSWGKDEGRSHQRRISMNTLIKTAATIALGTAAAFASPAAAGGAPQVSVSYADLNLSNESGVQILDRRIDKAISNVCGGMAPRDVSRNLQFKACVKETAALVQPKRDLAVSDYREGRLAMRERVIRFAAQ</sequence>
<evidence type="ECO:0000313" key="3">
    <source>
        <dbReference type="Proteomes" id="UP000027647"/>
    </source>
</evidence>
<dbReference type="Proteomes" id="UP000027647">
    <property type="component" value="Unassembled WGS sequence"/>
</dbReference>
<comment type="caution">
    <text evidence="2">The sequence shown here is derived from an EMBL/GenBank/DDBJ whole genome shotgun (WGS) entry which is preliminary data.</text>
</comment>
<evidence type="ECO:0000313" key="2">
    <source>
        <dbReference type="EMBL" id="KEO91768.1"/>
    </source>
</evidence>
<protein>
    <recommendedName>
        <fullName evidence="4">UrcA family protein</fullName>
    </recommendedName>
</protein>
<dbReference type="AlphaFoldDB" id="A0A074MIT7"/>
<dbReference type="InterPro" id="IPR030972">
    <property type="entry name" value="UrcA_uranyl"/>
</dbReference>
<name>A0A074MIT7_ERYLO</name>
<organism evidence="2 3">
    <name type="scientific">Erythrobacter longus</name>
    <dbReference type="NCBI Taxonomy" id="1044"/>
    <lineage>
        <taxon>Bacteria</taxon>
        <taxon>Pseudomonadati</taxon>
        <taxon>Pseudomonadota</taxon>
        <taxon>Alphaproteobacteria</taxon>
        <taxon>Sphingomonadales</taxon>
        <taxon>Erythrobacteraceae</taxon>
        <taxon>Erythrobacter/Porphyrobacter group</taxon>
        <taxon>Erythrobacter</taxon>
    </lineage>
</organism>
<evidence type="ECO:0008006" key="4">
    <source>
        <dbReference type="Google" id="ProtNLM"/>
    </source>
</evidence>
<dbReference type="NCBIfam" id="TIGR04433">
    <property type="entry name" value="UrcA_uranyl"/>
    <property type="match status" value="1"/>
</dbReference>
<proteinExistence type="predicted"/>
<feature type="compositionally biased region" description="Low complexity" evidence="1">
    <location>
        <begin position="1"/>
        <end position="15"/>
    </location>
</feature>